<sequence length="78" mass="8615">LPRLDGWSSTAEDFWRLPVDTGRLRADRLGATEQDIASYITGPVSTELPAQTGREMLRTNSRLPELFAQARARSQAAA</sequence>
<protein>
    <submittedName>
        <fullName evidence="1">Uncharacterized protein</fullName>
    </submittedName>
</protein>
<evidence type="ECO:0000313" key="1">
    <source>
        <dbReference type="EMBL" id="KJY21516.1"/>
    </source>
</evidence>
<keyword evidence="2" id="KW-1185">Reference proteome</keyword>
<dbReference type="AlphaFoldDB" id="A0A0F4ILM5"/>
<name>A0A0F4ILM5_9ACTN</name>
<gene>
    <name evidence="1" type="ORF">VR44_38255</name>
</gene>
<dbReference type="OrthoDB" id="3865665at2"/>
<dbReference type="RefSeq" id="WP_045952288.1">
    <property type="nucleotide sequence ID" value="NZ_JZWV01001453.1"/>
</dbReference>
<reference evidence="1 2" key="1">
    <citation type="submission" date="2015-02" db="EMBL/GenBank/DDBJ databases">
        <authorList>
            <person name="Ju K.-S."/>
            <person name="Doroghazi J.R."/>
            <person name="Metcalf W."/>
        </authorList>
    </citation>
    <scope>NUCLEOTIDE SEQUENCE [LARGE SCALE GENOMIC DNA]</scope>
    <source>
        <strain evidence="1 2">NRRL ISP-5550</strain>
    </source>
</reference>
<accession>A0A0F4ILM5</accession>
<dbReference type="Proteomes" id="UP000033551">
    <property type="component" value="Unassembled WGS sequence"/>
</dbReference>
<feature type="non-terminal residue" evidence="1">
    <location>
        <position position="78"/>
    </location>
</feature>
<feature type="non-terminal residue" evidence="1">
    <location>
        <position position="1"/>
    </location>
</feature>
<proteinExistence type="predicted"/>
<organism evidence="1 2">
    <name type="scientific">Streptomyces katrae</name>
    <dbReference type="NCBI Taxonomy" id="68223"/>
    <lineage>
        <taxon>Bacteria</taxon>
        <taxon>Bacillati</taxon>
        <taxon>Actinomycetota</taxon>
        <taxon>Actinomycetes</taxon>
        <taxon>Kitasatosporales</taxon>
        <taxon>Streptomycetaceae</taxon>
        <taxon>Streptomyces</taxon>
    </lineage>
</organism>
<comment type="caution">
    <text evidence="1">The sequence shown here is derived from an EMBL/GenBank/DDBJ whole genome shotgun (WGS) entry which is preliminary data.</text>
</comment>
<dbReference type="EMBL" id="JZWV01001453">
    <property type="protein sequence ID" value="KJY21516.1"/>
    <property type="molecule type" value="Genomic_DNA"/>
</dbReference>
<evidence type="ECO:0000313" key="2">
    <source>
        <dbReference type="Proteomes" id="UP000033551"/>
    </source>
</evidence>